<feature type="compositionally biased region" description="Basic and acidic residues" evidence="7">
    <location>
        <begin position="444"/>
        <end position="454"/>
    </location>
</feature>
<dbReference type="KEGG" id="bfo:118431875"/>
<feature type="compositionally biased region" description="Basic and acidic residues" evidence="7">
    <location>
        <begin position="514"/>
        <end position="558"/>
    </location>
</feature>
<dbReference type="GO" id="GO:0034087">
    <property type="term" value="P:establishment of mitotic sister chromatid cohesion"/>
    <property type="evidence" value="ECO:0000318"/>
    <property type="project" value="GO_Central"/>
</dbReference>
<feature type="compositionally biased region" description="Low complexity" evidence="7">
    <location>
        <begin position="311"/>
        <end position="345"/>
    </location>
</feature>
<dbReference type="RefSeq" id="XP_035699180.1">
    <property type="nucleotide sequence ID" value="XM_035843287.1"/>
</dbReference>
<feature type="region of interest" description="Disordered" evidence="7">
    <location>
        <begin position="415"/>
        <end position="568"/>
    </location>
</feature>
<keyword evidence="5 6" id="KW-0131">Cell cycle</keyword>
<evidence type="ECO:0000259" key="8">
    <source>
        <dbReference type="Pfam" id="PF12830"/>
    </source>
</evidence>
<evidence type="ECO:0000256" key="6">
    <source>
        <dbReference type="RuleBase" id="RU364107"/>
    </source>
</evidence>
<dbReference type="SUPFAM" id="SSF48371">
    <property type="entry name" value="ARM repeat"/>
    <property type="match status" value="2"/>
</dbReference>
<dbReference type="GO" id="GO:0003682">
    <property type="term" value="F:chromatin binding"/>
    <property type="evidence" value="ECO:0000318"/>
    <property type="project" value="GO_Central"/>
</dbReference>
<feature type="region of interest" description="Disordered" evidence="7">
    <location>
        <begin position="2347"/>
        <end position="2464"/>
    </location>
</feature>
<reference evidence="10 11" key="2">
    <citation type="submission" date="2025-04" db="UniProtKB">
        <authorList>
            <consortium name="RefSeq"/>
        </authorList>
    </citation>
    <scope>IDENTIFICATION</scope>
    <source>
        <strain evidence="10 11">S238N-H82</strain>
        <tissue evidence="10 11">Testes</tissue>
    </source>
</reference>
<dbReference type="InterPro" id="IPR024986">
    <property type="entry name" value="Nipped-B_C"/>
</dbReference>
<feature type="compositionally biased region" description="Basic and acidic residues" evidence="7">
    <location>
        <begin position="465"/>
        <end position="474"/>
    </location>
</feature>
<feature type="compositionally biased region" description="Low complexity" evidence="7">
    <location>
        <begin position="165"/>
        <end position="190"/>
    </location>
</feature>
<feature type="region of interest" description="Disordered" evidence="7">
    <location>
        <begin position="119"/>
        <end position="393"/>
    </location>
</feature>
<feature type="compositionally biased region" description="Polar residues" evidence="7">
    <location>
        <begin position="119"/>
        <end position="129"/>
    </location>
</feature>
<dbReference type="OrthoDB" id="418242at2759"/>
<feature type="compositionally biased region" description="Polar residues" evidence="7">
    <location>
        <begin position="277"/>
        <end position="288"/>
    </location>
</feature>
<dbReference type="Gene3D" id="1.25.10.10">
    <property type="entry name" value="Leucine-rich Repeat Variant"/>
    <property type="match status" value="2"/>
</dbReference>
<feature type="region of interest" description="Disordered" evidence="7">
    <location>
        <begin position="1409"/>
        <end position="1438"/>
    </location>
</feature>
<keyword evidence="9" id="KW-1185">Reference proteome</keyword>
<dbReference type="InterPro" id="IPR016024">
    <property type="entry name" value="ARM-type_fold"/>
</dbReference>
<dbReference type="InterPro" id="IPR026003">
    <property type="entry name" value="Cohesin_HEAT"/>
</dbReference>
<feature type="compositionally biased region" description="Polar residues" evidence="7">
    <location>
        <begin position="498"/>
        <end position="509"/>
    </location>
</feature>
<feature type="compositionally biased region" description="Basic and acidic residues" evidence="7">
    <location>
        <begin position="370"/>
        <end position="391"/>
    </location>
</feature>
<feature type="domain" description="Sister chromatid cohesion C-terminal" evidence="8">
    <location>
        <begin position="2006"/>
        <end position="2187"/>
    </location>
</feature>
<dbReference type="InterPro" id="IPR011989">
    <property type="entry name" value="ARM-like"/>
</dbReference>
<name>A0A9J7NDG9_BRAFL</name>
<organism evidence="9 11">
    <name type="scientific">Branchiostoma floridae</name>
    <name type="common">Florida lancelet</name>
    <name type="synonym">Amphioxus</name>
    <dbReference type="NCBI Taxonomy" id="7739"/>
    <lineage>
        <taxon>Eukaryota</taxon>
        <taxon>Metazoa</taxon>
        <taxon>Chordata</taxon>
        <taxon>Cephalochordata</taxon>
        <taxon>Leptocardii</taxon>
        <taxon>Amphioxiformes</taxon>
        <taxon>Branchiostomatidae</taxon>
        <taxon>Branchiostoma</taxon>
    </lineage>
</organism>
<dbReference type="PANTHER" id="PTHR21704">
    <property type="entry name" value="NIPPED-B-LIKE PROTEIN DELANGIN SCC2-RELATED"/>
    <property type="match status" value="1"/>
</dbReference>
<evidence type="ECO:0000256" key="2">
    <source>
        <dbReference type="ARBA" id="ARBA00009252"/>
    </source>
</evidence>
<reference evidence="9" key="1">
    <citation type="journal article" date="2020" name="Nat. Ecol. Evol.">
        <title>Deeply conserved synteny resolves early events in vertebrate evolution.</title>
        <authorList>
            <person name="Simakov O."/>
            <person name="Marletaz F."/>
            <person name="Yue J.X."/>
            <person name="O'Connell B."/>
            <person name="Jenkins J."/>
            <person name="Brandt A."/>
            <person name="Calef R."/>
            <person name="Tung C.H."/>
            <person name="Huang T.K."/>
            <person name="Schmutz J."/>
            <person name="Satoh N."/>
            <person name="Yu J.K."/>
            <person name="Putnam N.H."/>
            <person name="Green R.E."/>
            <person name="Rokhsar D.S."/>
        </authorList>
    </citation>
    <scope>NUCLEOTIDE SEQUENCE [LARGE SCALE GENOMIC DNA]</scope>
    <source>
        <strain evidence="9">S238N-H82</strain>
    </source>
</reference>
<dbReference type="PANTHER" id="PTHR21704:SF18">
    <property type="entry name" value="NIPPED-B-LIKE PROTEIN"/>
    <property type="match status" value="1"/>
</dbReference>
<feature type="compositionally biased region" description="Polar residues" evidence="7">
    <location>
        <begin position="154"/>
        <end position="164"/>
    </location>
</feature>
<gene>
    <name evidence="10 11" type="primary">LOC118431875</name>
</gene>
<evidence type="ECO:0000256" key="1">
    <source>
        <dbReference type="ARBA" id="ARBA00004123"/>
    </source>
</evidence>
<feature type="compositionally biased region" description="Polar residues" evidence="7">
    <location>
        <begin position="240"/>
        <end position="262"/>
    </location>
</feature>
<dbReference type="GO" id="GO:0090694">
    <property type="term" value="C:Scc2-Scc4 cohesin loading complex"/>
    <property type="evidence" value="ECO:0000318"/>
    <property type="project" value="GO_Central"/>
</dbReference>
<keyword evidence="4 6" id="KW-0539">Nucleus</keyword>
<feature type="compositionally biased region" description="Basic residues" evidence="7">
    <location>
        <begin position="2431"/>
        <end position="2443"/>
    </location>
</feature>
<feature type="region of interest" description="Disordered" evidence="7">
    <location>
        <begin position="612"/>
        <end position="729"/>
    </location>
</feature>
<evidence type="ECO:0000313" key="10">
    <source>
        <dbReference type="RefSeq" id="XP_035699180.1"/>
    </source>
</evidence>
<dbReference type="Pfam" id="PF12765">
    <property type="entry name" value="Cohesin_HEAT"/>
    <property type="match status" value="1"/>
</dbReference>
<evidence type="ECO:0000256" key="3">
    <source>
        <dbReference type="ARBA" id="ARBA00022737"/>
    </source>
</evidence>
<feature type="compositionally biased region" description="Polar residues" evidence="7">
    <location>
        <begin position="353"/>
        <end position="362"/>
    </location>
</feature>
<feature type="compositionally biased region" description="Basic and acidic residues" evidence="7">
    <location>
        <begin position="760"/>
        <end position="772"/>
    </location>
</feature>
<evidence type="ECO:0000256" key="7">
    <source>
        <dbReference type="SAM" id="MobiDB-lite"/>
    </source>
</evidence>
<dbReference type="GO" id="GO:0140588">
    <property type="term" value="P:chromatin looping"/>
    <property type="evidence" value="ECO:0007669"/>
    <property type="project" value="InterPro"/>
</dbReference>
<dbReference type="GeneID" id="118431875"/>
<dbReference type="Pfam" id="PF12830">
    <property type="entry name" value="Nipped-B_C"/>
    <property type="match status" value="1"/>
</dbReference>
<evidence type="ECO:0000256" key="5">
    <source>
        <dbReference type="ARBA" id="ARBA00023306"/>
    </source>
</evidence>
<dbReference type="GO" id="GO:0061775">
    <property type="term" value="F:cohesin loader activity"/>
    <property type="evidence" value="ECO:0007669"/>
    <property type="project" value="InterPro"/>
</dbReference>
<feature type="region of interest" description="Disordered" evidence="7">
    <location>
        <begin position="1337"/>
        <end position="1361"/>
    </location>
</feature>
<feature type="region of interest" description="Disordered" evidence="7">
    <location>
        <begin position="743"/>
        <end position="789"/>
    </location>
</feature>
<protein>
    <recommendedName>
        <fullName evidence="6">Nipped-B protein</fullName>
    </recommendedName>
</protein>
<feature type="compositionally biased region" description="Basic and acidic residues" evidence="7">
    <location>
        <begin position="616"/>
        <end position="628"/>
    </location>
</feature>
<comment type="subcellular location">
    <subcellularLocation>
        <location evidence="1 6">Nucleus</location>
    </subcellularLocation>
</comment>
<evidence type="ECO:0000313" key="11">
    <source>
        <dbReference type="RefSeq" id="XP_035699181.1"/>
    </source>
</evidence>
<feature type="compositionally biased region" description="Low complexity" evidence="7">
    <location>
        <begin position="198"/>
        <end position="207"/>
    </location>
</feature>
<sequence length="2464" mass="276203">MNQIPLQNGEIPNIPMNTLAGISSLTELLPELPLPTPHPSTVNNKSLLYSQRVIEEARRLVANPDENLVPHLVQALGQTSTDHIELKDNSSNAEVEGDLPPLLQAVLACNPNVFNQRTRSVEPHSSNHGGISPRTPMAPSPYYQQSPDGVVQHSPYQRSHTPMAQQQQGSPSPYSQNSPYPQGSPAKYGPQPSPYPQGSPSSRYQPQESSGKYAAQGSPARHVSQGSPGKFHPPTFPLGHQQQNIPQGVPSNTCNGYSANQFSPAPSPAVGSPPSANVMSPPQTTSRVLGQHQPKAIPALSPTSHGGGIHAKPASVARPSAAATAEQLQRQQQQPESQQQQQLVELEQENQEPTTVLSTAQAANYIVQGGDDRPQDPAGQPEEKHRLEKIKLRMVPGGAEPVVVLEPLSPKDKMLLSKSRPMSSKSVDAQSAAQAFAFDDSTSPDEHSSKETRISLKRKKKSKSHREDRGRFVPEVRYNIISSPTKDSPKLTLKLSRTVISPKTGQQLRPSELATHDKEKDLHTTESDKSGKGNVEKAVPETLVEKALEDKINEDKASDSTGVEKAATGAAEKLKEAIIIEESKSKEGTSQKSNKKEMDSLQDFIVSTEPAKVKGRKLDPVEQKKLQENDYSTAEVEVVGISDSPASPKVPMKTAASKTRCQGEKIEASASEDGTVGTPKPHMTRRSLTTSRRDPVAVVMLERLGPGNDMYSNIKSKRRRGMQQEEKSEEMLHIVEALVPNQEECAVRSREKSNSSSTAHDQDHQLDMDSGAKSKAKKRKHSDGQEGVDIMDLENFRDPFEDMYSSIKNKRRRKASANALKAMEIGNKDEDSSGEVVVSRDREERTAAVMEEVARQRKEKRKRREKREQAKPQLTMEELMESSTFKRFTSLMDSVFESSEDMDLDVDADDDDDEIPADSLIAKAVLTELCGEAAKLKSMGVMNQVAADRLVRLMNILERNIRDGAKLQPLLAQEEGGEEEQRLWRELTFERVIRSADSCLTALFITTSAKMPKQVFIEDTIERLVMYAKFHLQNTIYPEFDPVYRTPDNKDGIVWNSRMKRAHHKGARHKSVVSLYNKLCEIVSLLAELLEVEMMTDTVILQVSSLATTPFFVENVSELQLSALKLVMAVFSRYDKHRQLILEDIFASLAKLPSSKRNLRSYRLNSEDNIQMVTALVLSLIQCVVTLPEPEHVDSTQTNKDPEKTKEDKKSKESKMDDDVLIASSYETAMRTAQNFLSIFLKKCTSKEEEDYRPLFENFVQDLLATVNKPEWPAAELLLSLLGRLLVHHFSNRSTEMSLRVSSLDYLGMVAARLRKDAVSSELDQDTLDAVMDEINSVSESESVPVEKDEPTSPAFPDGDQTQTFQRAMLDYLAENSDTDPALHFARQFYIAQWYRDSTAQIERSIKGLKSKGAEDDSDNEVEEEDEDEDDGGVKKQNMVEPVSSVDVMQAADSRKKFLLTMVQASCGPLGTLRTRHSNLSYENACVIARYLASQRPFSQSFDIYLQQILRVLSENAIAVRTRAMKCLTAVVAVDPGILARADMQKGVHGRFMDQSTSVREAALELVGKFVLLRTELIPQYYDMIIERILDTGISVRKRVIKILRDICLEVPDFTKVTEMCVKMIRRVNDEEGIKKLVNDVFQQMWFSPVKSSDEESLFRKVINITDVVDACKETGYDWFEQLLSNLLKAEENASYKPASKACVQITDCLVQNVLSLEEKTAETVENRTSSHRLVSSLQTLYLFSKVRPELLVDHAMTLQPYLSTQCSTQGDYLVLHNVARILQLVVPLMEHPSEVFLASLEEDLMKLIIKHGMMILQACVSCLAAVVNNVTHNIRLVWDCFQKYFGVLGKLKQEYSMDPESQALQQNRPTLLRSLFTVGLLCKHFDFDRKMKGHTKVCIKDKVFEVLMYFMDHPDEAVQHKALTGIGFLSIQHPDLMMGSQMTKMYHKLLMENSSVKLKCQVLRNLQNYLTEEDAKLRVADAEWSKNAKKEDLKEMGDVSSGMGSSIMQIYLKHVMETFFHSETSVRMAALHVIVLVLKQGLVHPVQCVPYLVAMGTDQEMMVRNKADQQLSEIDHKYSGFIHMKALAGIKMSFKLQQIAQQNGDCIVRGMREDENRSPTALCSHLYSLVRCNRQHRRALLLSLLKLFDDETCQLDILLYVADNLACFPYATQDEPLFIIHHVDIILSVTGANVLQSFREALHPTKKATNQSEGADDEPGSPILPMVDDDDLEEDQLLAQFPSDPKALLDCCIQAHGCILLLMLKQYLKDLYGFTDSKCHRYSPTEAAKVYDKSLNRRSLAKFSPQSVLDYMCADTPDFAEDEGARRHLIEHYLDFKQLMLRLDPAEDDDEMPERESTTLSRTKITPTKEGNSINDKGTEAEDNQGQETEVEGKEGSGTKAEGQQVSEKSSAVLKSRRGRPPKEKTTPKPAKRRQRRKRRRVVTMDSDDDDEEGDSSDPDFML</sequence>
<dbReference type="GO" id="GO:1990414">
    <property type="term" value="P:replication-born double-strand break repair via sister chromatid exchange"/>
    <property type="evidence" value="ECO:0000318"/>
    <property type="project" value="GO_Central"/>
</dbReference>
<evidence type="ECO:0000313" key="9">
    <source>
        <dbReference type="Proteomes" id="UP000001554"/>
    </source>
</evidence>
<evidence type="ECO:0000256" key="4">
    <source>
        <dbReference type="ARBA" id="ARBA00023242"/>
    </source>
</evidence>
<comment type="similarity">
    <text evidence="2 6">Belongs to the SCC2/Nipped-B family.</text>
</comment>
<dbReference type="GO" id="GO:0010468">
    <property type="term" value="P:regulation of gene expression"/>
    <property type="evidence" value="ECO:0007669"/>
    <property type="project" value="InterPro"/>
</dbReference>
<feature type="compositionally biased region" description="Acidic residues" evidence="7">
    <location>
        <begin position="2447"/>
        <end position="2464"/>
    </location>
</feature>
<dbReference type="Proteomes" id="UP000001554">
    <property type="component" value="Chromosome 15"/>
</dbReference>
<feature type="region of interest" description="Disordered" evidence="7">
    <location>
        <begin position="1191"/>
        <end position="1216"/>
    </location>
</feature>
<feature type="region of interest" description="Disordered" evidence="7">
    <location>
        <begin position="2206"/>
        <end position="2227"/>
    </location>
</feature>
<feature type="compositionally biased region" description="Low complexity" evidence="7">
    <location>
        <begin position="428"/>
        <end position="441"/>
    </location>
</feature>
<accession>A0A9J7NDG9</accession>
<feature type="compositionally biased region" description="Acidic residues" evidence="7">
    <location>
        <begin position="1416"/>
        <end position="1431"/>
    </location>
</feature>
<dbReference type="InterPro" id="IPR033031">
    <property type="entry name" value="Scc2/Nipped-B"/>
</dbReference>
<dbReference type="GO" id="GO:0071169">
    <property type="term" value="P:establishment of protein localization to chromatin"/>
    <property type="evidence" value="ECO:0000318"/>
    <property type="project" value="GO_Central"/>
</dbReference>
<keyword evidence="3 6" id="KW-0677">Repeat</keyword>
<feature type="compositionally biased region" description="Polar residues" evidence="7">
    <location>
        <begin position="2359"/>
        <end position="2377"/>
    </location>
</feature>
<proteinExistence type="inferred from homology"/>
<feature type="compositionally biased region" description="Basic residues" evidence="7">
    <location>
        <begin position="455"/>
        <end position="464"/>
    </location>
</feature>
<feature type="region of interest" description="Disordered" evidence="7">
    <location>
        <begin position="853"/>
        <end position="872"/>
    </location>
</feature>
<dbReference type="CDD" id="cd23958">
    <property type="entry name" value="SCC2"/>
    <property type="match status" value="1"/>
</dbReference>
<dbReference type="RefSeq" id="XP_035699181.1">
    <property type="nucleotide sequence ID" value="XM_035843288.1"/>
</dbReference>